<dbReference type="InterPro" id="IPR029058">
    <property type="entry name" value="AB_hydrolase_fold"/>
</dbReference>
<dbReference type="EMBL" id="JAAXKZ010000014">
    <property type="protein sequence ID" value="NMH91215.1"/>
    <property type="molecule type" value="Genomic_DNA"/>
</dbReference>
<evidence type="ECO:0000313" key="2">
    <source>
        <dbReference type="EMBL" id="NMH91215.1"/>
    </source>
</evidence>
<name>A0A848DF67_9PSEU</name>
<dbReference type="GO" id="GO:0016787">
    <property type="term" value="F:hydrolase activity"/>
    <property type="evidence" value="ECO:0007669"/>
    <property type="project" value="UniProtKB-KW"/>
</dbReference>
<dbReference type="Pfam" id="PF00561">
    <property type="entry name" value="Abhydrolase_1"/>
    <property type="match status" value="1"/>
</dbReference>
<dbReference type="SUPFAM" id="SSF53474">
    <property type="entry name" value="alpha/beta-Hydrolases"/>
    <property type="match status" value="1"/>
</dbReference>
<comment type="caution">
    <text evidence="2">The sequence shown here is derived from an EMBL/GenBank/DDBJ whole genome shotgun (WGS) entry which is preliminary data.</text>
</comment>
<keyword evidence="3" id="KW-1185">Reference proteome</keyword>
<accession>A0A848DF67</accession>
<dbReference type="InterPro" id="IPR000073">
    <property type="entry name" value="AB_hydrolase_1"/>
</dbReference>
<dbReference type="Gene3D" id="3.40.50.1820">
    <property type="entry name" value="alpha/beta hydrolase"/>
    <property type="match status" value="1"/>
</dbReference>
<proteinExistence type="predicted"/>
<dbReference type="RefSeq" id="WP_169411036.1">
    <property type="nucleotide sequence ID" value="NZ_JAAXKZ010000014.1"/>
</dbReference>
<dbReference type="PANTHER" id="PTHR36837:SF2">
    <property type="entry name" value="POLY(3-HYDROXYALKANOATE) POLYMERASE SUBUNIT PHAC"/>
    <property type="match status" value="1"/>
</dbReference>
<dbReference type="AlphaFoldDB" id="A0A848DF67"/>
<reference evidence="2 3" key="1">
    <citation type="submission" date="2020-04" db="EMBL/GenBank/DDBJ databases">
        <authorList>
            <person name="Klaysubun C."/>
            <person name="Duangmal K."/>
            <person name="Lipun K."/>
        </authorList>
    </citation>
    <scope>NUCLEOTIDE SEQUENCE [LARGE SCALE GENOMIC DNA]</scope>
    <source>
        <strain evidence="2 3">DSM 45300</strain>
    </source>
</reference>
<protein>
    <submittedName>
        <fullName evidence="2">Alpha/beta fold hydrolase</fullName>
    </submittedName>
</protein>
<sequence length="355" mass="38373">MTRLPDIALDMLDQIRRATGLLFDALGSGPRTTPSTVLNIAPGVRLHVYPSASPSGSPVLLVPAPIKRSYIWDIEPDLSVVARCLEHGMRVHLVEWTDPGRAQQRFGLDQYADRLLVECLRVVTERTGAQRVPLVGHSLGGTFSAVCAARHPDLVTAIALLEAPLHFGTDAGAFTPFVSATPAASSPPLSAGGVPGSLLDIVAATAAPAEFQLDRWTDFVRSAADPVTLASYLRVLRWTMDEFRLPEHLFSDVVERLYRADEFMRGTLVVDGRPVGAATLVVPMLNVVDPRSDVVPTCSIMPFHEAAASAEKRVLEYHGDTGVAVQHVGVLVGHNAHRDLWPEILGWLTGLPTSR</sequence>
<evidence type="ECO:0000259" key="1">
    <source>
        <dbReference type="Pfam" id="PF00561"/>
    </source>
</evidence>
<evidence type="ECO:0000313" key="3">
    <source>
        <dbReference type="Proteomes" id="UP000586918"/>
    </source>
</evidence>
<organism evidence="2 3">
    <name type="scientific">Pseudonocardia bannensis</name>
    <dbReference type="NCBI Taxonomy" id="630973"/>
    <lineage>
        <taxon>Bacteria</taxon>
        <taxon>Bacillati</taxon>
        <taxon>Actinomycetota</taxon>
        <taxon>Actinomycetes</taxon>
        <taxon>Pseudonocardiales</taxon>
        <taxon>Pseudonocardiaceae</taxon>
        <taxon>Pseudonocardia</taxon>
    </lineage>
</organism>
<dbReference type="Proteomes" id="UP000586918">
    <property type="component" value="Unassembled WGS sequence"/>
</dbReference>
<keyword evidence="2" id="KW-0378">Hydrolase</keyword>
<feature type="domain" description="AB hydrolase-1" evidence="1">
    <location>
        <begin position="58"/>
        <end position="166"/>
    </location>
</feature>
<dbReference type="PANTHER" id="PTHR36837">
    <property type="entry name" value="POLY(3-HYDROXYALKANOATE) POLYMERASE SUBUNIT PHAC"/>
    <property type="match status" value="1"/>
</dbReference>
<gene>
    <name evidence="2" type="ORF">HF519_06330</name>
</gene>
<dbReference type="InterPro" id="IPR051321">
    <property type="entry name" value="PHA/PHB_synthase"/>
</dbReference>